<evidence type="ECO:0000313" key="2">
    <source>
        <dbReference type="EMBL" id="NKX91210.1"/>
    </source>
</evidence>
<keyword evidence="2" id="KW-0808">Transferase</keyword>
<keyword evidence="2" id="KW-0032">Aminotransferase</keyword>
<dbReference type="GO" id="GO:0030170">
    <property type="term" value="F:pyridoxal phosphate binding"/>
    <property type="evidence" value="ECO:0007669"/>
    <property type="project" value="InterPro"/>
</dbReference>
<protein>
    <submittedName>
        <fullName evidence="2">Pyridoxal phosphate-dependent aminotransferase</fullName>
    </submittedName>
</protein>
<proteinExistence type="predicted"/>
<evidence type="ECO:0000313" key="3">
    <source>
        <dbReference type="Proteomes" id="UP000572007"/>
    </source>
</evidence>
<keyword evidence="3" id="KW-1185">Reference proteome</keyword>
<dbReference type="InterPro" id="IPR015421">
    <property type="entry name" value="PyrdxlP-dep_Trfase_major"/>
</dbReference>
<name>A0A846WF19_9NOCA</name>
<dbReference type="GO" id="GO:0008483">
    <property type="term" value="F:transaminase activity"/>
    <property type="evidence" value="ECO:0007669"/>
    <property type="project" value="UniProtKB-KW"/>
</dbReference>
<reference evidence="2 3" key="1">
    <citation type="submission" date="2020-04" db="EMBL/GenBank/DDBJ databases">
        <title>MicrobeNet Type strains.</title>
        <authorList>
            <person name="Nicholson A.C."/>
        </authorList>
    </citation>
    <scope>NUCLEOTIDE SEQUENCE [LARGE SCALE GENOMIC DNA]</scope>
    <source>
        <strain evidence="2 3">DSM 44960</strain>
    </source>
</reference>
<dbReference type="SUPFAM" id="SSF53383">
    <property type="entry name" value="PLP-dependent transferases"/>
    <property type="match status" value="1"/>
</dbReference>
<sequence length="343" mass="35780">MSAPISHRAAALSAHSYDDFPCEAGHLDMRGDNSPPLTAEFARPIALPTLAAAGYGDIRGELRLRTVLGELFGVCPDQVMVTGGGSEALWLAMACVSDYSGFIRVPRPGFPGFEQLARLLGLRVLPYGPGAVPGRGRIPVVVCTPHNPTGIVTAPDAAGAGAGWVIWDLSHMSTAGHDLAEFTAGFGSGDIAVFSLSKLLRLPGARVGCLVVRDPELLAALTRAKTHTSMSTSCLAQGLALRVLQDPGVRHELIMRAKVFADHRAQLLEAVAAASKLRAVAAVDGTHLYLETTDGGNGWERLAGCGVIGIPGTVFNGSAREVRLCIAQPQEVIDAAAARVAAL</sequence>
<dbReference type="RefSeq" id="WP_084457325.1">
    <property type="nucleotide sequence ID" value="NZ_JAAXOM010000010.1"/>
</dbReference>
<dbReference type="Pfam" id="PF00155">
    <property type="entry name" value="Aminotran_1_2"/>
    <property type="match status" value="1"/>
</dbReference>
<dbReference type="AlphaFoldDB" id="A0A846WF19"/>
<evidence type="ECO:0000259" key="1">
    <source>
        <dbReference type="Pfam" id="PF00155"/>
    </source>
</evidence>
<comment type="caution">
    <text evidence="2">The sequence shown here is derived from an EMBL/GenBank/DDBJ whole genome shotgun (WGS) entry which is preliminary data.</text>
</comment>
<dbReference type="Proteomes" id="UP000572007">
    <property type="component" value="Unassembled WGS sequence"/>
</dbReference>
<dbReference type="PANTHER" id="PTHR43510">
    <property type="entry name" value="AMINOTRANSFERASE FUNCTION, HYPOTHETICAL (EUROFUNG)"/>
    <property type="match status" value="1"/>
</dbReference>
<dbReference type="InterPro" id="IPR004839">
    <property type="entry name" value="Aminotransferase_I/II_large"/>
</dbReference>
<dbReference type="PANTHER" id="PTHR43510:SF1">
    <property type="entry name" value="AMINOTRANSFERASE FUNCTION, HYPOTHETICAL (EUROFUNG)"/>
    <property type="match status" value="1"/>
</dbReference>
<accession>A0A846WF19</accession>
<dbReference type="CDD" id="cd00609">
    <property type="entry name" value="AAT_like"/>
    <property type="match status" value="1"/>
</dbReference>
<dbReference type="Gene3D" id="3.40.640.10">
    <property type="entry name" value="Type I PLP-dependent aspartate aminotransferase-like (Major domain)"/>
    <property type="match status" value="1"/>
</dbReference>
<dbReference type="EMBL" id="JAAXOM010000010">
    <property type="protein sequence ID" value="NKX91210.1"/>
    <property type="molecule type" value="Genomic_DNA"/>
</dbReference>
<gene>
    <name evidence="2" type="ORF">HGA10_28395</name>
</gene>
<organism evidence="2 3">
    <name type="scientific">Nocardia coubleae</name>
    <dbReference type="NCBI Taxonomy" id="356147"/>
    <lineage>
        <taxon>Bacteria</taxon>
        <taxon>Bacillati</taxon>
        <taxon>Actinomycetota</taxon>
        <taxon>Actinomycetes</taxon>
        <taxon>Mycobacteriales</taxon>
        <taxon>Nocardiaceae</taxon>
        <taxon>Nocardia</taxon>
    </lineage>
</organism>
<feature type="domain" description="Aminotransferase class I/classII large" evidence="1">
    <location>
        <begin position="52"/>
        <end position="339"/>
    </location>
</feature>
<dbReference type="InterPro" id="IPR015424">
    <property type="entry name" value="PyrdxlP-dep_Trfase"/>
</dbReference>